<dbReference type="RefSeq" id="WP_271998447.1">
    <property type="nucleotide sequence ID" value="NZ_JAQNDN010000005.1"/>
</dbReference>
<sequence length="217" mass="23000">MHGRCVAVSLLLSLGPGCERAPTRPVEAAPTPAAERPAPPEPPPPDVDPAALPVCGKDMSQEPLAAICALSRPARDQALGCAEPEAFMWCSNTRPGYTKWGCMFPLADSLPPVLIYLQTATEGEAPKLGTIIEPKPISGTVAAAEVAMKAASEAAGVELVAGWRAQLERWGCAPIDEPRPEWVELQCGRFEVLLNYSDITDSAYVKASLPGVAACWR</sequence>
<proteinExistence type="predicted"/>
<organism evidence="2 3">
    <name type="scientific">Nannocystis radixulma</name>
    <dbReference type="NCBI Taxonomy" id="2995305"/>
    <lineage>
        <taxon>Bacteria</taxon>
        <taxon>Pseudomonadati</taxon>
        <taxon>Myxococcota</taxon>
        <taxon>Polyangia</taxon>
        <taxon>Nannocystales</taxon>
        <taxon>Nannocystaceae</taxon>
        <taxon>Nannocystis</taxon>
    </lineage>
</organism>
<keyword evidence="3" id="KW-1185">Reference proteome</keyword>
<feature type="compositionally biased region" description="Low complexity" evidence="1">
    <location>
        <begin position="21"/>
        <end position="36"/>
    </location>
</feature>
<evidence type="ECO:0000313" key="2">
    <source>
        <dbReference type="EMBL" id="MDC0668883.1"/>
    </source>
</evidence>
<protein>
    <recommendedName>
        <fullName evidence="4">Lipoprotein</fullName>
    </recommendedName>
</protein>
<feature type="compositionally biased region" description="Pro residues" evidence="1">
    <location>
        <begin position="37"/>
        <end position="47"/>
    </location>
</feature>
<evidence type="ECO:0008006" key="4">
    <source>
        <dbReference type="Google" id="ProtNLM"/>
    </source>
</evidence>
<dbReference type="Proteomes" id="UP001217838">
    <property type="component" value="Unassembled WGS sequence"/>
</dbReference>
<feature type="region of interest" description="Disordered" evidence="1">
    <location>
        <begin position="21"/>
        <end position="48"/>
    </location>
</feature>
<evidence type="ECO:0000313" key="3">
    <source>
        <dbReference type="Proteomes" id="UP001217838"/>
    </source>
</evidence>
<accession>A0ABT5B594</accession>
<comment type="caution">
    <text evidence="2">The sequence shown here is derived from an EMBL/GenBank/DDBJ whole genome shotgun (WGS) entry which is preliminary data.</text>
</comment>
<gene>
    <name evidence="2" type="ORF">POL58_14110</name>
</gene>
<evidence type="ECO:0000256" key="1">
    <source>
        <dbReference type="SAM" id="MobiDB-lite"/>
    </source>
</evidence>
<reference evidence="2 3" key="1">
    <citation type="submission" date="2022-11" db="EMBL/GenBank/DDBJ databases">
        <title>Minimal conservation of predation-associated metabolite biosynthetic gene clusters underscores biosynthetic potential of Myxococcota including descriptions for ten novel species: Archangium lansinium sp. nov., Myxococcus landrumus sp. nov., Nannocystis bai.</title>
        <authorList>
            <person name="Ahearne A."/>
            <person name="Stevens C."/>
            <person name="Dowd S."/>
        </authorList>
    </citation>
    <scope>NUCLEOTIDE SEQUENCE [LARGE SCALE GENOMIC DNA]</scope>
    <source>
        <strain evidence="2 3">NCELM</strain>
    </source>
</reference>
<dbReference type="EMBL" id="JAQNDN010000005">
    <property type="protein sequence ID" value="MDC0668883.1"/>
    <property type="molecule type" value="Genomic_DNA"/>
</dbReference>
<name>A0ABT5B594_9BACT</name>